<sequence>MEEAFKSFPTINLDDLYINANSYSRKVKHVLNNLQNKYEKNPEETLQYLESLSAGAKPQIRKKPKVNNTNKEKVNELVGEYQIDSELYCLKCKSKTGNKSSAKVYNTGKALRLECECNKCGTTKSTFTNEKKLSNSKKIK</sequence>
<reference evidence="1 2" key="1">
    <citation type="journal article" date="2000" name="Virology">
        <title>Complete genomic sequence of the Amsacta moorei entomopoxvirus: analysis and comparison with other poxviruses.</title>
        <authorList>
            <person name="Bawden A.L."/>
            <person name="Glassberg K.J."/>
            <person name="Diggans J."/>
            <person name="Shaw R."/>
            <person name="Farmerie W."/>
            <person name="Moyer R.W."/>
        </authorList>
    </citation>
    <scope>NUCLEOTIDE SEQUENCE [LARGE SCALE GENOMIC DNA]</scope>
</reference>
<gene>
    <name evidence="1" type="primary">AMV120</name>
</gene>
<organismHost>
    <name type="scientific">Amsacta</name>
    <dbReference type="NCBI Taxonomy" id="340055"/>
</organismHost>
<dbReference type="KEGG" id="vg:1494710"/>
<protein>
    <submittedName>
        <fullName evidence="1">AMV120</fullName>
    </submittedName>
</protein>
<dbReference type="EMBL" id="AF250284">
    <property type="protein sequence ID" value="AAG02826.1"/>
    <property type="molecule type" value="Genomic_DNA"/>
</dbReference>
<keyword evidence="2" id="KW-1185">Reference proteome</keyword>
<evidence type="ECO:0000313" key="1">
    <source>
        <dbReference type="EMBL" id="AAG02826.1"/>
    </source>
</evidence>
<organism evidence="1 2">
    <name type="scientific">Amsacta moorei entomopoxvirus</name>
    <name type="common">AmEPV</name>
    <dbReference type="NCBI Taxonomy" id="28321"/>
    <lineage>
        <taxon>Viruses</taxon>
        <taxon>Varidnaviria</taxon>
        <taxon>Bamfordvirae</taxon>
        <taxon>Nucleocytoviricota</taxon>
        <taxon>Pokkesviricetes</taxon>
        <taxon>Chitovirales</taxon>
        <taxon>Poxviridae</taxon>
        <taxon>Entomopoxvirinae</taxon>
        <taxon>Betaentomopoxvirus</taxon>
    </lineage>
</organism>
<proteinExistence type="predicted"/>
<evidence type="ECO:0000313" key="2">
    <source>
        <dbReference type="Proteomes" id="UP000000872"/>
    </source>
</evidence>
<name>Q9EMS9_AMEPV</name>
<dbReference type="OrthoDB" id="23414at10239"/>
<accession>Q9EMS9</accession>
<dbReference type="Proteomes" id="UP000000872">
    <property type="component" value="Segment"/>
</dbReference>
<dbReference type="GeneID" id="1494710"/>
<dbReference type="RefSeq" id="NP_064902.1">
    <property type="nucleotide sequence ID" value="NC_002520.1"/>
</dbReference>